<protein>
    <submittedName>
        <fullName evidence="1">Formate dehydrogenase</fullName>
    </submittedName>
</protein>
<name>A0A934STX9_9BURK</name>
<dbReference type="PIRSF" id="PIRSF036704">
    <property type="entry name" value="UCP036704"/>
    <property type="match status" value="1"/>
</dbReference>
<reference evidence="1" key="1">
    <citation type="submission" date="2021-01" db="EMBL/GenBank/DDBJ databases">
        <title>Genome sequence of strain Noviherbaspirillum sp. DKR-6.</title>
        <authorList>
            <person name="Chaudhary D.K."/>
        </authorList>
    </citation>
    <scope>NUCLEOTIDE SEQUENCE</scope>
    <source>
        <strain evidence="1">DKR-6</strain>
    </source>
</reference>
<dbReference type="Proteomes" id="UP000622890">
    <property type="component" value="Unassembled WGS sequence"/>
</dbReference>
<comment type="caution">
    <text evidence="1">The sequence shown here is derived from an EMBL/GenBank/DDBJ whole genome shotgun (WGS) entry which is preliminary data.</text>
</comment>
<proteinExistence type="predicted"/>
<dbReference type="AlphaFoldDB" id="A0A934STX9"/>
<dbReference type="InterPro" id="IPR014177">
    <property type="entry name" value="Formate_DH_TAT-contain"/>
</dbReference>
<sequence>MKKTDQPNPNRREFLHTAKGAGLLGAALALVSRAAPVAAAPVEEAKALEAPPENRGYHETEHIRSYYAALRRM</sequence>
<keyword evidence="2" id="KW-1185">Reference proteome</keyword>
<dbReference type="EMBL" id="JAEPBG010000005">
    <property type="protein sequence ID" value="MBK4735637.1"/>
    <property type="molecule type" value="Genomic_DNA"/>
</dbReference>
<evidence type="ECO:0000313" key="2">
    <source>
        <dbReference type="Proteomes" id="UP000622890"/>
    </source>
</evidence>
<accession>A0A934STX9</accession>
<dbReference type="NCBIfam" id="TIGR02811">
    <property type="entry name" value="formate_TAT"/>
    <property type="match status" value="1"/>
</dbReference>
<evidence type="ECO:0000313" key="1">
    <source>
        <dbReference type="EMBL" id="MBK4735637.1"/>
    </source>
</evidence>
<organism evidence="1 2">
    <name type="scientific">Noviherbaspirillum pedocola</name>
    <dbReference type="NCBI Taxonomy" id="2801341"/>
    <lineage>
        <taxon>Bacteria</taxon>
        <taxon>Pseudomonadati</taxon>
        <taxon>Pseudomonadota</taxon>
        <taxon>Betaproteobacteria</taxon>
        <taxon>Burkholderiales</taxon>
        <taxon>Oxalobacteraceae</taxon>
        <taxon>Noviherbaspirillum</taxon>
    </lineage>
</organism>
<dbReference type="RefSeq" id="WP_200592417.1">
    <property type="nucleotide sequence ID" value="NZ_JAEPBG010000005.1"/>
</dbReference>
<dbReference type="InterPro" id="IPR006311">
    <property type="entry name" value="TAT_signal"/>
</dbReference>
<gene>
    <name evidence="1" type="ORF">JJB74_13520</name>
</gene>
<dbReference type="PROSITE" id="PS51318">
    <property type="entry name" value="TAT"/>
    <property type="match status" value="1"/>
</dbReference>